<gene>
    <name evidence="1" type="ORF">LPB140_09115</name>
</gene>
<name>A0A1L3JCS9_9SPHN</name>
<organism evidence="1 2">
    <name type="scientific">Sphingorhabdus lutea</name>
    <dbReference type="NCBI Taxonomy" id="1913578"/>
    <lineage>
        <taxon>Bacteria</taxon>
        <taxon>Pseudomonadati</taxon>
        <taxon>Pseudomonadota</taxon>
        <taxon>Alphaproteobacteria</taxon>
        <taxon>Sphingomonadales</taxon>
        <taxon>Sphingomonadaceae</taxon>
        <taxon>Sphingorhabdus</taxon>
    </lineage>
</organism>
<dbReference type="InterPro" id="IPR011990">
    <property type="entry name" value="TPR-like_helical_dom_sf"/>
</dbReference>
<sequence>MIWIFILIIMAILLLSFRYLGKIAWSRMAPLAMFMCLGLAGYSVSGNSNMPSSAAQKIGDDGKTAALLIEMRAKMDRKFAVSKQYLIISDSLARGGDYHLAAAYIQGGIKKYPNQPDLWSALGLQIMLASGGRMSAPAQDAFDRAEQLWPQSPSPQYFMGLAALMDGKPEETMKFWGKALKNGPKNSDWYQPLFLQYGAIQQMTTQPR</sequence>
<dbReference type="KEGG" id="sphl:LPB140_09115"/>
<dbReference type="OrthoDB" id="7390129at2"/>
<proteinExistence type="predicted"/>
<protein>
    <submittedName>
        <fullName evidence="1">Uncharacterized protein</fullName>
    </submittedName>
</protein>
<evidence type="ECO:0000313" key="1">
    <source>
        <dbReference type="EMBL" id="APG62922.1"/>
    </source>
</evidence>
<accession>A0A1L3JCS9</accession>
<dbReference type="EMBL" id="CP018154">
    <property type="protein sequence ID" value="APG62922.1"/>
    <property type="molecule type" value="Genomic_DNA"/>
</dbReference>
<reference evidence="1 2" key="1">
    <citation type="submission" date="2016-11" db="EMBL/GenBank/DDBJ databases">
        <title>Sphingorhabdus sp. LPB0140, isolated from marine environment.</title>
        <authorList>
            <person name="Kim E."/>
            <person name="Yi H."/>
        </authorList>
    </citation>
    <scope>NUCLEOTIDE SEQUENCE [LARGE SCALE GENOMIC DNA]</scope>
    <source>
        <strain evidence="1 2">LPB0140</strain>
    </source>
</reference>
<dbReference type="Proteomes" id="UP000242561">
    <property type="component" value="Chromosome"/>
</dbReference>
<dbReference type="Gene3D" id="1.25.40.10">
    <property type="entry name" value="Tetratricopeptide repeat domain"/>
    <property type="match status" value="1"/>
</dbReference>
<dbReference type="SUPFAM" id="SSF48452">
    <property type="entry name" value="TPR-like"/>
    <property type="match status" value="1"/>
</dbReference>
<evidence type="ECO:0000313" key="2">
    <source>
        <dbReference type="Proteomes" id="UP000242561"/>
    </source>
</evidence>
<keyword evidence="2" id="KW-1185">Reference proteome</keyword>
<dbReference type="AlphaFoldDB" id="A0A1L3JCS9"/>
<dbReference type="STRING" id="1913578.LPB140_09115"/>
<dbReference type="RefSeq" id="WP_072559574.1">
    <property type="nucleotide sequence ID" value="NZ_CP018154.1"/>
</dbReference>